<evidence type="ECO:0000259" key="3">
    <source>
        <dbReference type="Pfam" id="PF14541"/>
    </source>
</evidence>
<dbReference type="OMA" id="CTRAHRF"/>
<gene>
    <name evidence="5" type="ORF">NYM_LOCUS8795</name>
</gene>
<evidence type="ECO:0000313" key="5">
    <source>
        <dbReference type="EMBL" id="VVV79188.1"/>
    </source>
</evidence>
<evidence type="ECO:0008006" key="6">
    <source>
        <dbReference type="Google" id="ProtNLM"/>
    </source>
</evidence>
<name>A0A5K0YP30_9MAGN</name>
<dbReference type="Pfam" id="PF14541">
    <property type="entry name" value="TAXi_C"/>
    <property type="match status" value="1"/>
</dbReference>
<dbReference type="GO" id="GO:0004190">
    <property type="term" value="F:aspartic-type endopeptidase activity"/>
    <property type="evidence" value="ECO:0007669"/>
    <property type="project" value="InterPro"/>
</dbReference>
<dbReference type="InterPro" id="IPR021109">
    <property type="entry name" value="Peptidase_aspartic_dom_sf"/>
</dbReference>
<accession>A0A5K0YP30</accession>
<proteinExistence type="inferred from homology"/>
<dbReference type="GO" id="GO:0006508">
    <property type="term" value="P:proteolysis"/>
    <property type="evidence" value="ECO:0007669"/>
    <property type="project" value="InterPro"/>
</dbReference>
<reference evidence="5" key="1">
    <citation type="submission" date="2019-09" db="EMBL/GenBank/DDBJ databases">
        <authorList>
            <person name="Zhang L."/>
        </authorList>
    </citation>
    <scope>NUCLEOTIDE SEQUENCE</scope>
</reference>
<dbReference type="PANTHER" id="PTHR47965">
    <property type="entry name" value="ASPARTYL PROTEASE-RELATED"/>
    <property type="match status" value="1"/>
</dbReference>
<dbReference type="Gene3D" id="2.40.70.10">
    <property type="entry name" value="Acid Proteases"/>
    <property type="match status" value="2"/>
</dbReference>
<dbReference type="OrthoDB" id="1258937at2759"/>
<comment type="similarity">
    <text evidence="1">Belongs to the peptidase A1 family.</text>
</comment>
<dbReference type="InterPro" id="IPR001461">
    <property type="entry name" value="Aspartic_peptidase_A1"/>
</dbReference>
<feature type="domain" description="Xylanase inhibitor N-terminal" evidence="4">
    <location>
        <begin position="53"/>
        <end position="208"/>
    </location>
</feature>
<dbReference type="SUPFAM" id="SSF50630">
    <property type="entry name" value="Acid proteases"/>
    <property type="match status" value="1"/>
</dbReference>
<feature type="domain" description="Xylanase inhibitor C-terminal" evidence="3">
    <location>
        <begin position="240"/>
        <end position="388"/>
    </location>
</feature>
<evidence type="ECO:0000256" key="1">
    <source>
        <dbReference type="ARBA" id="ARBA00007447"/>
    </source>
</evidence>
<dbReference type="EMBL" id="LR721777">
    <property type="protein sequence ID" value="VVV79188.1"/>
    <property type="molecule type" value="Genomic_DNA"/>
</dbReference>
<sequence>MAQFQAAIFFLSLTVRCILAASAPPSTRAVMAPIKLDQRTSLYTFSANDGSSFVIDLSSSVLSLNCPRNHPTFPCNSPQCSAFTGTSFSPSCQPPHFTRCSSGACTIPLQNSIDNSCVKAELTRTTLNLNTTNGHNPTGPISIPHLLSACVPPAFLVSLPYHAQGLAPFGLTKFSLPSLLASAVPGLKQKFALCLPSTGTASGVLFFGEGSFFLLPPWSSAVTSYLSYTQLVRHPEHPLDYLIPLKGIAVAQKGIGAPLRGGIARLSTTVPYSTLSRPIYKAFTSAFNKATSGIPRVTAVKPFEICLNSSKLGGTRVGAPVGPVDLMLDGKNWTMFGANLMKDIDDSRLCLAFLDGGYRPQYEVVIGSFQMQDNFLLFDLENRRLGFSPTLLSLQTTCANFNFTSSTA</sequence>
<dbReference type="InterPro" id="IPR032861">
    <property type="entry name" value="TAXi_N"/>
</dbReference>
<dbReference type="Pfam" id="PF14543">
    <property type="entry name" value="TAXi_N"/>
    <property type="match status" value="1"/>
</dbReference>
<dbReference type="AlphaFoldDB" id="A0A5K0YP30"/>
<dbReference type="PANTHER" id="PTHR47965:SF63">
    <property type="entry name" value="OS01G0937200 PROTEIN"/>
    <property type="match status" value="1"/>
</dbReference>
<evidence type="ECO:0000259" key="4">
    <source>
        <dbReference type="Pfam" id="PF14543"/>
    </source>
</evidence>
<feature type="signal peptide" evidence="2">
    <location>
        <begin position="1"/>
        <end position="20"/>
    </location>
</feature>
<dbReference type="InterPro" id="IPR032799">
    <property type="entry name" value="TAXi_C"/>
</dbReference>
<protein>
    <recommendedName>
        <fullName evidence="6">Peptidase A1 domain-containing protein</fullName>
    </recommendedName>
</protein>
<evidence type="ECO:0000256" key="2">
    <source>
        <dbReference type="SAM" id="SignalP"/>
    </source>
</evidence>
<organism evidence="5">
    <name type="scientific">Nymphaea colorata</name>
    <name type="common">pocket water lily</name>
    <dbReference type="NCBI Taxonomy" id="210225"/>
    <lineage>
        <taxon>Eukaryota</taxon>
        <taxon>Viridiplantae</taxon>
        <taxon>Streptophyta</taxon>
        <taxon>Embryophyta</taxon>
        <taxon>Tracheophyta</taxon>
        <taxon>Spermatophyta</taxon>
        <taxon>Magnoliopsida</taxon>
        <taxon>Nymphaeales</taxon>
        <taxon>Nymphaeaceae</taxon>
        <taxon>Nymphaea</taxon>
    </lineage>
</organism>
<keyword evidence="2" id="KW-0732">Signal</keyword>
<feature type="chain" id="PRO_5023872541" description="Peptidase A1 domain-containing protein" evidence="2">
    <location>
        <begin position="21"/>
        <end position="408"/>
    </location>
</feature>
<dbReference type="Gramene" id="NC12G0189110.1">
    <property type="protein sequence ID" value="NC12G0189110.1:cds"/>
    <property type="gene ID" value="NC12G0189110"/>
</dbReference>